<dbReference type="AlphaFoldDB" id="A0A0R2AT75"/>
<dbReference type="EMBL" id="AYYQ01000001">
    <property type="protein sequence ID" value="KRM69919.1"/>
    <property type="molecule type" value="Genomic_DNA"/>
</dbReference>
<dbReference type="PROSITE" id="PS00867">
    <property type="entry name" value="CPSASE_2"/>
    <property type="match status" value="1"/>
</dbReference>
<dbReference type="InterPro" id="IPR016185">
    <property type="entry name" value="PreATP-grasp_dom_sf"/>
</dbReference>
<reference evidence="12 13" key="1">
    <citation type="journal article" date="2015" name="Genome Announc.">
        <title>Expanding the biotechnology potential of lactobacilli through comparative genomics of 213 strains and associated genera.</title>
        <authorList>
            <person name="Sun Z."/>
            <person name="Harris H.M."/>
            <person name="McCann A."/>
            <person name="Guo C."/>
            <person name="Argimon S."/>
            <person name="Zhang W."/>
            <person name="Yang X."/>
            <person name="Jeffery I.B."/>
            <person name="Cooney J.C."/>
            <person name="Kagawa T.F."/>
            <person name="Liu W."/>
            <person name="Song Y."/>
            <person name="Salvetti E."/>
            <person name="Wrobel A."/>
            <person name="Rasinkangas P."/>
            <person name="Parkhill J."/>
            <person name="Rea M.C."/>
            <person name="O'Sullivan O."/>
            <person name="Ritari J."/>
            <person name="Douillard F.P."/>
            <person name="Paul Ross R."/>
            <person name="Yang R."/>
            <person name="Briner A.E."/>
            <person name="Felis G.E."/>
            <person name="de Vos W.M."/>
            <person name="Barrangou R."/>
            <person name="Klaenhammer T.R."/>
            <person name="Caufield P.W."/>
            <person name="Cui Y."/>
            <person name="Zhang H."/>
            <person name="O'Toole P.W."/>
        </authorList>
    </citation>
    <scope>NUCLEOTIDE SEQUENCE [LARGE SCALE GENOMIC DNA]</scope>
    <source>
        <strain evidence="12 13">DSM 23829</strain>
    </source>
</reference>
<evidence type="ECO:0000256" key="1">
    <source>
        <dbReference type="ARBA" id="ARBA00003761"/>
    </source>
</evidence>
<evidence type="ECO:0000256" key="9">
    <source>
        <dbReference type="PROSITE-ProRule" id="PRU00409"/>
    </source>
</evidence>
<dbReference type="PANTHER" id="PTHR48095">
    <property type="entry name" value="PYRUVATE CARBOXYLASE SUBUNIT A"/>
    <property type="match status" value="1"/>
</dbReference>
<dbReference type="PANTHER" id="PTHR48095:SF2">
    <property type="entry name" value="BIOTIN CARBOXYLASE, CHLOROPLASTIC"/>
    <property type="match status" value="1"/>
</dbReference>
<dbReference type="Pfam" id="PF00289">
    <property type="entry name" value="Biotin_carb_N"/>
    <property type="match status" value="1"/>
</dbReference>
<dbReference type="FunFam" id="3.40.50.20:FF:000010">
    <property type="entry name" value="Propionyl-CoA carboxylase subunit alpha"/>
    <property type="match status" value="1"/>
</dbReference>
<evidence type="ECO:0000256" key="3">
    <source>
        <dbReference type="ARBA" id="ARBA00022598"/>
    </source>
</evidence>
<dbReference type="GO" id="GO:0005524">
    <property type="term" value="F:ATP binding"/>
    <property type="evidence" value="ECO:0007669"/>
    <property type="project" value="UniProtKB-UniRule"/>
</dbReference>
<dbReference type="GO" id="GO:0004075">
    <property type="term" value="F:biotin carboxylase activity"/>
    <property type="evidence" value="ECO:0007669"/>
    <property type="project" value="UniProtKB-EC"/>
</dbReference>
<evidence type="ECO:0000256" key="4">
    <source>
        <dbReference type="ARBA" id="ARBA00022741"/>
    </source>
</evidence>
<dbReference type="Gene3D" id="3.30.470.20">
    <property type="entry name" value="ATP-grasp fold, B domain"/>
    <property type="match status" value="1"/>
</dbReference>
<evidence type="ECO:0000313" key="12">
    <source>
        <dbReference type="EMBL" id="KRM69919.1"/>
    </source>
</evidence>
<feature type="domain" description="ATP-grasp" evidence="10">
    <location>
        <begin position="120"/>
        <end position="318"/>
    </location>
</feature>
<dbReference type="FunFam" id="3.30.1490.20:FF:000018">
    <property type="entry name" value="Biotin carboxylase"/>
    <property type="match status" value="1"/>
</dbReference>
<organism evidence="12 13">
    <name type="scientific">Apilactobacillus ozensis DSM 23829 = JCM 17196</name>
    <dbReference type="NCBI Taxonomy" id="1423781"/>
    <lineage>
        <taxon>Bacteria</taxon>
        <taxon>Bacillati</taxon>
        <taxon>Bacillota</taxon>
        <taxon>Bacilli</taxon>
        <taxon>Lactobacillales</taxon>
        <taxon>Lactobacillaceae</taxon>
        <taxon>Apilactobacillus</taxon>
    </lineage>
</organism>
<dbReference type="OrthoDB" id="9807469at2"/>
<evidence type="ECO:0000259" key="10">
    <source>
        <dbReference type="PROSITE" id="PS50975"/>
    </source>
</evidence>
<keyword evidence="6" id="KW-0464">Manganese</keyword>
<keyword evidence="4 9" id="KW-0547">Nucleotide-binding</keyword>
<evidence type="ECO:0000256" key="7">
    <source>
        <dbReference type="ARBA" id="ARBA00023267"/>
    </source>
</evidence>
<protein>
    <recommendedName>
        <fullName evidence="2">biotin carboxylase</fullName>
        <ecNumber evidence="2">6.3.4.14</ecNumber>
    </recommendedName>
</protein>
<dbReference type="Proteomes" id="UP000052012">
    <property type="component" value="Unassembled WGS sequence"/>
</dbReference>
<dbReference type="InterPro" id="IPR011764">
    <property type="entry name" value="Biotin_carboxylation_dom"/>
</dbReference>
<dbReference type="InterPro" id="IPR005481">
    <property type="entry name" value="BC-like_N"/>
</dbReference>
<dbReference type="PROSITE" id="PS50975">
    <property type="entry name" value="ATP_GRASP"/>
    <property type="match status" value="1"/>
</dbReference>
<proteinExistence type="predicted"/>
<dbReference type="GO" id="GO:0046872">
    <property type="term" value="F:metal ion binding"/>
    <property type="evidence" value="ECO:0007669"/>
    <property type="project" value="InterPro"/>
</dbReference>
<dbReference type="InterPro" id="IPR011054">
    <property type="entry name" value="Rudment_hybrid_motif"/>
</dbReference>
<dbReference type="InterPro" id="IPR051602">
    <property type="entry name" value="ACC_Biotin_Carboxylase"/>
</dbReference>
<dbReference type="NCBIfam" id="NF006367">
    <property type="entry name" value="PRK08591.1"/>
    <property type="match status" value="1"/>
</dbReference>
<comment type="caution">
    <text evidence="12">The sequence shown here is derived from an EMBL/GenBank/DDBJ whole genome shotgun (WGS) entry which is preliminary data.</text>
</comment>
<dbReference type="PROSITE" id="PS50979">
    <property type="entry name" value="BC"/>
    <property type="match status" value="1"/>
</dbReference>
<dbReference type="PATRIC" id="fig|1423781.4.peg.87"/>
<name>A0A0R2AT75_9LACO</name>
<evidence type="ECO:0000256" key="2">
    <source>
        <dbReference type="ARBA" id="ARBA00013263"/>
    </source>
</evidence>
<keyword evidence="13" id="KW-1185">Reference proteome</keyword>
<dbReference type="InterPro" id="IPR005479">
    <property type="entry name" value="CPAse_ATP-bd"/>
</dbReference>
<keyword evidence="7" id="KW-0092">Biotin</keyword>
<keyword evidence="5 9" id="KW-0067">ATP-binding</keyword>
<sequence length="458" mass="51274">MFKRVLVANRGEIAVQIIRSLHEMNIEAVAVYSTADKDSMFVKLADKSVCIGGPFPNESYLDMPSIIDAACLTNCDAIHPGYGFLSENAEFAELCEQCHIKFIGPSSKVIDLMGNKSHAKAAMKKSGVPTIPGSDGFIKDIDEAIKIADEIVYPVMLKAAAGGGGKGIRKISNEAELKNVFATTKHEAKMSFGDDAVYMEKDLSNAKHIEMQVIADQFGNVVYFPERDCSLQREHQKILEESPCMKVSPEQRHYLGELVTKATKEIGYENTGTFEFLLDEENMKFYFMEMNTRLQVEHTVTEEVAGVQLIKDQVLVAEGEKLPFTQADIREDSYAIECRINAEDPQNGFLPSPGKITKLSFPFGTKGVRIDSGVEEGSVISPFYDSMIAKIIVHMPTKAQAVTKMKRVIKEFEIEGVNTNRQFLCDLLEDKNFNDSNFNNLYIENSFLKEWLKQFDTK</sequence>
<keyword evidence="3" id="KW-0436">Ligase</keyword>
<dbReference type="SUPFAM" id="SSF52440">
    <property type="entry name" value="PreATP-grasp domain"/>
    <property type="match status" value="1"/>
</dbReference>
<comment type="catalytic activity">
    <reaction evidence="8">
        <text>N(6)-biotinyl-L-lysyl-[protein] + hydrogencarbonate + ATP = N(6)-carboxybiotinyl-L-lysyl-[protein] + ADP + phosphate + H(+)</text>
        <dbReference type="Rhea" id="RHEA:13501"/>
        <dbReference type="Rhea" id="RHEA-COMP:10505"/>
        <dbReference type="Rhea" id="RHEA-COMP:10506"/>
        <dbReference type="ChEBI" id="CHEBI:15378"/>
        <dbReference type="ChEBI" id="CHEBI:17544"/>
        <dbReference type="ChEBI" id="CHEBI:30616"/>
        <dbReference type="ChEBI" id="CHEBI:43474"/>
        <dbReference type="ChEBI" id="CHEBI:83144"/>
        <dbReference type="ChEBI" id="CHEBI:83145"/>
        <dbReference type="ChEBI" id="CHEBI:456216"/>
        <dbReference type="EC" id="6.3.4.14"/>
    </reaction>
</comment>
<dbReference type="InterPro" id="IPR011761">
    <property type="entry name" value="ATP-grasp"/>
</dbReference>
<dbReference type="Pfam" id="PF02786">
    <property type="entry name" value="CPSase_L_D2"/>
    <property type="match status" value="1"/>
</dbReference>
<feature type="domain" description="Biotin carboxylation" evidence="11">
    <location>
        <begin position="1"/>
        <end position="448"/>
    </location>
</feature>
<evidence type="ECO:0000256" key="8">
    <source>
        <dbReference type="ARBA" id="ARBA00048600"/>
    </source>
</evidence>
<evidence type="ECO:0000259" key="11">
    <source>
        <dbReference type="PROSITE" id="PS50979"/>
    </source>
</evidence>
<evidence type="ECO:0000313" key="13">
    <source>
        <dbReference type="Proteomes" id="UP000052012"/>
    </source>
</evidence>
<evidence type="ECO:0000256" key="5">
    <source>
        <dbReference type="ARBA" id="ARBA00022840"/>
    </source>
</evidence>
<comment type="function">
    <text evidence="1">This protein is a component of the acetyl coenzyme A carboxylase complex; first, biotin carboxylase catalyzes the carboxylation of the carrier protein and then the transcarboxylase transfers the carboxyl group to form malonyl-CoA.</text>
</comment>
<dbReference type="SUPFAM" id="SSF56059">
    <property type="entry name" value="Glutathione synthetase ATP-binding domain-like"/>
    <property type="match status" value="1"/>
</dbReference>
<gene>
    <name evidence="12" type="ORF">FD06_GL000085</name>
</gene>
<dbReference type="SMART" id="SM00878">
    <property type="entry name" value="Biotin_carb_C"/>
    <property type="match status" value="1"/>
</dbReference>
<dbReference type="SUPFAM" id="SSF51246">
    <property type="entry name" value="Rudiment single hybrid motif"/>
    <property type="match status" value="1"/>
</dbReference>
<dbReference type="EC" id="6.3.4.14" evidence="2"/>
<dbReference type="STRING" id="1423781.FD06_GL000085"/>
<dbReference type="PROSITE" id="PS00866">
    <property type="entry name" value="CPSASE_1"/>
    <property type="match status" value="1"/>
</dbReference>
<dbReference type="RefSeq" id="WP_056965542.1">
    <property type="nucleotide sequence ID" value="NZ_AYYQ01000001.1"/>
</dbReference>
<evidence type="ECO:0000256" key="6">
    <source>
        <dbReference type="ARBA" id="ARBA00023211"/>
    </source>
</evidence>
<accession>A0A0R2AT75</accession>
<dbReference type="Pfam" id="PF02785">
    <property type="entry name" value="Biotin_carb_C"/>
    <property type="match status" value="1"/>
</dbReference>
<dbReference type="InterPro" id="IPR005482">
    <property type="entry name" value="Biotin_COase_C"/>
</dbReference>